<keyword evidence="3" id="KW-0678">Repressor</keyword>
<evidence type="ECO:0000256" key="12">
    <source>
        <dbReference type="SAM" id="MobiDB-lite"/>
    </source>
</evidence>
<keyword evidence="7" id="KW-0010">Activator</keyword>
<organism evidence="14">
    <name type="scientific">Leptinotarsa decemlineata</name>
    <name type="common">Colorado potato beetle</name>
    <name type="synonym">Doryphora decemlineata</name>
    <dbReference type="NCBI Taxonomy" id="7539"/>
    <lineage>
        <taxon>Eukaryota</taxon>
        <taxon>Metazoa</taxon>
        <taxon>Ecdysozoa</taxon>
        <taxon>Arthropoda</taxon>
        <taxon>Hexapoda</taxon>
        <taxon>Insecta</taxon>
        <taxon>Pterygota</taxon>
        <taxon>Neoptera</taxon>
        <taxon>Endopterygota</taxon>
        <taxon>Coleoptera</taxon>
        <taxon>Polyphaga</taxon>
        <taxon>Cucujiformia</taxon>
        <taxon>Chrysomeloidea</taxon>
        <taxon>Chrysomelidae</taxon>
        <taxon>Chrysomelinae</taxon>
        <taxon>Doryphorini</taxon>
        <taxon>Leptinotarsa</taxon>
    </lineage>
</organism>
<dbReference type="InterPro" id="IPR002418">
    <property type="entry name" value="Tscrpt_reg_Myc"/>
</dbReference>
<dbReference type="KEGG" id="ldc:111512662"/>
<dbReference type="GO" id="GO:0090575">
    <property type="term" value="C:RNA polymerase II transcription regulator complex"/>
    <property type="evidence" value="ECO:0007669"/>
    <property type="project" value="TreeGrafter"/>
</dbReference>
<evidence type="ECO:0000256" key="6">
    <source>
        <dbReference type="ARBA" id="ARBA00023125"/>
    </source>
</evidence>
<feature type="region of interest" description="Disordered" evidence="12">
    <location>
        <begin position="144"/>
        <end position="168"/>
    </location>
</feature>
<keyword evidence="5" id="KW-0805">Transcription regulation</keyword>
<evidence type="ECO:0000256" key="11">
    <source>
        <dbReference type="SAM" id="Coils"/>
    </source>
</evidence>
<dbReference type="OrthoDB" id="8964853at2759"/>
<keyword evidence="6" id="KW-0238">DNA-binding</keyword>
<feature type="compositionally biased region" description="Basic and acidic residues" evidence="12">
    <location>
        <begin position="44"/>
        <end position="56"/>
    </location>
</feature>
<evidence type="ECO:0000256" key="2">
    <source>
        <dbReference type="ARBA" id="ARBA00017633"/>
    </source>
</evidence>
<dbReference type="PANTHER" id="PTHR10328">
    <property type="entry name" value="PROTEIN MAX MYC-ASSOCIATED FACTOR X"/>
    <property type="match status" value="1"/>
</dbReference>
<dbReference type="Pfam" id="PF00010">
    <property type="entry name" value="HLH"/>
    <property type="match status" value="1"/>
</dbReference>
<comment type="similarity">
    <text evidence="1">Belongs to the MAX family.</text>
</comment>
<keyword evidence="9" id="KW-0539">Nucleus</keyword>
<dbReference type="CTD" id="4149"/>
<name>A0A0F7IKE7_LEPDE</name>
<dbReference type="FunFam" id="4.10.280.10:FF:000023">
    <property type="entry name" value="MAX isoform 13"/>
    <property type="match status" value="1"/>
</dbReference>
<dbReference type="CDD" id="cd11406">
    <property type="entry name" value="bHLHzip_Max"/>
    <property type="match status" value="1"/>
</dbReference>
<dbReference type="SUPFAM" id="SSF47459">
    <property type="entry name" value="HLH, helix-loop-helix DNA-binding domain"/>
    <property type="match status" value="1"/>
</dbReference>
<dbReference type="AlphaFoldDB" id="A0A0F7IKE7"/>
<dbReference type="RefSeq" id="XP_023024575.1">
    <property type="nucleotide sequence ID" value="XM_023168807.2"/>
</dbReference>
<evidence type="ECO:0000256" key="7">
    <source>
        <dbReference type="ARBA" id="ARBA00023159"/>
    </source>
</evidence>
<dbReference type="InterPro" id="IPR011598">
    <property type="entry name" value="bHLH_dom"/>
</dbReference>
<evidence type="ECO:0000256" key="5">
    <source>
        <dbReference type="ARBA" id="ARBA00023015"/>
    </source>
</evidence>
<keyword evidence="11" id="KW-0175">Coiled coil</keyword>
<dbReference type="GO" id="GO:0003677">
    <property type="term" value="F:DNA binding"/>
    <property type="evidence" value="ECO:0007669"/>
    <property type="project" value="UniProtKB-KW"/>
</dbReference>
<proteinExistence type="evidence at transcript level"/>
<evidence type="ECO:0000259" key="13">
    <source>
        <dbReference type="PROSITE" id="PS50888"/>
    </source>
</evidence>
<evidence type="ECO:0000256" key="3">
    <source>
        <dbReference type="ARBA" id="ARBA00022491"/>
    </source>
</evidence>
<feature type="compositionally biased region" description="Polar residues" evidence="12">
    <location>
        <begin position="21"/>
        <end position="35"/>
    </location>
</feature>
<feature type="region of interest" description="Disordered" evidence="12">
    <location>
        <begin position="1"/>
        <end position="62"/>
    </location>
</feature>
<dbReference type="GO" id="GO:0003700">
    <property type="term" value="F:DNA-binding transcription factor activity"/>
    <property type="evidence" value="ECO:0007669"/>
    <property type="project" value="InterPro"/>
</dbReference>
<feature type="coiled-coil region" evidence="11">
    <location>
        <begin position="87"/>
        <end position="124"/>
    </location>
</feature>
<protein>
    <recommendedName>
        <fullName evidence="2">Protein max</fullName>
    </recommendedName>
    <alternativeName>
        <fullName evidence="10">Myc-associated factor X</fullName>
    </alternativeName>
</protein>
<evidence type="ECO:0000256" key="1">
    <source>
        <dbReference type="ARBA" id="ARBA00007628"/>
    </source>
</evidence>
<accession>A0A0F7IKE7</accession>
<dbReference type="GO" id="GO:0045944">
    <property type="term" value="P:positive regulation of transcription by RNA polymerase II"/>
    <property type="evidence" value="ECO:0007669"/>
    <property type="project" value="TreeGrafter"/>
</dbReference>
<sequence>MSDDDRDIDVESDEGEDSDSRQATPRQTSGSQYYSQAEKRAHHNALERKRRDHIKDSFSSLRDSVPALNGEKVASRAQILKKAAEYILFMRKKNNSHQQDIDDLKRQNNLLEAQIRTLERAKATGSFNIDLDDDLKDSVFNETESDTSDIEGSLQQRRHKKMKVGSYH</sequence>
<feature type="compositionally biased region" description="Basic residues" evidence="12">
    <location>
        <begin position="156"/>
        <end position="168"/>
    </location>
</feature>
<dbReference type="PANTHER" id="PTHR10328:SF3">
    <property type="entry name" value="PROTEIN MAX"/>
    <property type="match status" value="1"/>
</dbReference>
<reference evidence="14" key="1">
    <citation type="submission" date="2014-11" db="EMBL/GenBank/DDBJ databases">
        <title>Identification of bHLH genes in Colorado potato beetle, Leptinotarsa decemlineata.</title>
        <authorList>
            <person name="Meng Q."/>
            <person name="Fu K."/>
        </authorList>
    </citation>
    <scope>NUCLEOTIDE SEQUENCE</scope>
</reference>
<evidence type="ECO:0000256" key="9">
    <source>
        <dbReference type="ARBA" id="ARBA00023242"/>
    </source>
</evidence>
<dbReference type="SMART" id="SM00353">
    <property type="entry name" value="HLH"/>
    <property type="match status" value="1"/>
</dbReference>
<evidence type="ECO:0000313" key="14">
    <source>
        <dbReference type="EMBL" id="AKG92763.1"/>
    </source>
</evidence>
<dbReference type="InterPro" id="IPR036638">
    <property type="entry name" value="HLH_DNA-bd_sf"/>
</dbReference>
<dbReference type="GO" id="GO:0046983">
    <property type="term" value="F:protein dimerization activity"/>
    <property type="evidence" value="ECO:0007669"/>
    <property type="project" value="InterPro"/>
</dbReference>
<feature type="compositionally biased region" description="Acidic residues" evidence="12">
    <location>
        <begin position="1"/>
        <end position="17"/>
    </location>
</feature>
<dbReference type="Gene3D" id="4.10.280.10">
    <property type="entry name" value="Helix-loop-helix DNA-binding domain"/>
    <property type="match status" value="1"/>
</dbReference>
<keyword evidence="8" id="KW-0804">Transcription</keyword>
<dbReference type="PROSITE" id="PS50888">
    <property type="entry name" value="BHLH"/>
    <property type="match status" value="1"/>
</dbReference>
<feature type="domain" description="BHLH" evidence="13">
    <location>
        <begin position="38"/>
        <end position="90"/>
    </location>
</feature>
<dbReference type="GeneID" id="111512662"/>
<evidence type="ECO:0000256" key="8">
    <source>
        <dbReference type="ARBA" id="ARBA00023163"/>
    </source>
</evidence>
<evidence type="ECO:0000256" key="4">
    <source>
        <dbReference type="ARBA" id="ARBA00022553"/>
    </source>
</evidence>
<dbReference type="EMBL" id="KP147926">
    <property type="protein sequence ID" value="AKG92763.1"/>
    <property type="molecule type" value="mRNA"/>
</dbReference>
<evidence type="ECO:0000256" key="10">
    <source>
        <dbReference type="ARBA" id="ARBA00029944"/>
    </source>
</evidence>
<keyword evidence="4" id="KW-0597">Phosphoprotein</keyword>
<dbReference type="PRINTS" id="PR00044">
    <property type="entry name" value="LEUZIPPRMYC"/>
</dbReference>